<accession>A0ABD5WUQ2</accession>
<dbReference type="PROSITE" id="PS51318">
    <property type="entry name" value="TAT"/>
    <property type="match status" value="1"/>
</dbReference>
<dbReference type="RefSeq" id="WP_276238245.1">
    <property type="nucleotide sequence ID" value="NZ_CP119989.1"/>
</dbReference>
<evidence type="ECO:0000256" key="1">
    <source>
        <dbReference type="SAM" id="Phobius"/>
    </source>
</evidence>
<dbReference type="AlphaFoldDB" id="A0ABD5WUQ2"/>
<keyword evidence="1" id="KW-0812">Transmembrane</keyword>
<feature type="transmembrane region" description="Helical" evidence="1">
    <location>
        <begin position="42"/>
        <end position="59"/>
    </location>
</feature>
<dbReference type="InterPro" id="IPR006311">
    <property type="entry name" value="TAT_signal"/>
</dbReference>
<evidence type="ECO:0000313" key="3">
    <source>
        <dbReference type="Proteomes" id="UP001596388"/>
    </source>
</evidence>
<evidence type="ECO:0000313" key="2">
    <source>
        <dbReference type="EMBL" id="MFC7097277.1"/>
    </source>
</evidence>
<name>A0ABD5WUQ2_9EURY</name>
<gene>
    <name evidence="2" type="ORF">ACFQKD_08170</name>
</gene>
<evidence type="ECO:0008006" key="4">
    <source>
        <dbReference type="Google" id="ProtNLM"/>
    </source>
</evidence>
<keyword evidence="3" id="KW-1185">Reference proteome</keyword>
<proteinExistence type="predicted"/>
<dbReference type="Proteomes" id="UP001596388">
    <property type="component" value="Unassembled WGS sequence"/>
</dbReference>
<organism evidence="2 3">
    <name type="scientific">Halobaculum marinum</name>
    <dbReference type="NCBI Taxonomy" id="3031996"/>
    <lineage>
        <taxon>Archaea</taxon>
        <taxon>Methanobacteriati</taxon>
        <taxon>Methanobacteriota</taxon>
        <taxon>Stenosarchaea group</taxon>
        <taxon>Halobacteria</taxon>
        <taxon>Halobacteriales</taxon>
        <taxon>Haloferacaceae</taxon>
        <taxon>Halobaculum</taxon>
    </lineage>
</organism>
<keyword evidence="1" id="KW-1133">Transmembrane helix</keyword>
<protein>
    <recommendedName>
        <fullName evidence="4">SPW repeat-containing protein</fullName>
    </recommendedName>
</protein>
<reference evidence="2 3" key="1">
    <citation type="journal article" date="2019" name="Int. J. Syst. Evol. Microbiol.">
        <title>The Global Catalogue of Microorganisms (GCM) 10K type strain sequencing project: providing services to taxonomists for standard genome sequencing and annotation.</title>
        <authorList>
            <consortium name="The Broad Institute Genomics Platform"/>
            <consortium name="The Broad Institute Genome Sequencing Center for Infectious Disease"/>
            <person name="Wu L."/>
            <person name="Ma J."/>
        </authorList>
    </citation>
    <scope>NUCLEOTIDE SEQUENCE [LARGE SCALE GENOMIC DNA]</scope>
    <source>
        <strain evidence="2 3">DT55</strain>
    </source>
</reference>
<feature type="transmembrane region" description="Helical" evidence="1">
    <location>
        <begin position="97"/>
        <end position="117"/>
    </location>
</feature>
<dbReference type="EMBL" id="JBHTAG010000003">
    <property type="protein sequence ID" value="MFC7097277.1"/>
    <property type="molecule type" value="Genomic_DNA"/>
</dbReference>
<sequence>MTPPSFARGSTSRRLLAATLAAVAAVATYSFAHAPALALGNAVVWGVVVAVPLTDGPLWASDGSVPNRWTVIPAVLGSVVAQAAVSFAAGLGVDGAVVAALVAFVVGVLVAGAVVGAEVARLAAADESTA</sequence>
<keyword evidence="1" id="KW-0472">Membrane</keyword>
<comment type="caution">
    <text evidence="2">The sequence shown here is derived from an EMBL/GenBank/DDBJ whole genome shotgun (WGS) entry which is preliminary data.</text>
</comment>
<dbReference type="GeneID" id="79268815"/>
<feature type="transmembrane region" description="Helical" evidence="1">
    <location>
        <begin position="71"/>
        <end position="91"/>
    </location>
</feature>